<sequence length="143" mass="15510">MSGALLRVWAASERASLANIENQFGPNLAHRAARRFVYEITAWVTETQGKPDALKMLFAAQDAIALDVLIDDRLPEIAPDEELAPTVTETLGGMTDALEHMADAVHAVAAPRTLGEAAYDLFERVTWWPLALVAGLIIGMAIQ</sequence>
<evidence type="ECO:0000313" key="1">
    <source>
        <dbReference type="EMBL" id="MFD3263167.1"/>
    </source>
</evidence>
<reference evidence="1 2" key="1">
    <citation type="submission" date="2022-09" db="EMBL/GenBank/DDBJ databases">
        <title>New species of Phenylobacterium.</title>
        <authorList>
            <person name="Mieszkin S."/>
        </authorList>
    </citation>
    <scope>NUCLEOTIDE SEQUENCE [LARGE SCALE GENOMIC DNA]</scope>
    <source>
        <strain evidence="1 2">HK31-G</strain>
    </source>
</reference>
<organism evidence="1 2">
    <name type="scientific">Phenylobacterium ferrooxidans</name>
    <dbReference type="NCBI Taxonomy" id="2982689"/>
    <lineage>
        <taxon>Bacteria</taxon>
        <taxon>Pseudomonadati</taxon>
        <taxon>Pseudomonadota</taxon>
        <taxon>Alphaproteobacteria</taxon>
        <taxon>Caulobacterales</taxon>
        <taxon>Caulobacteraceae</taxon>
        <taxon>Phenylobacterium</taxon>
    </lineage>
</organism>
<comment type="caution">
    <text evidence="1">The sequence shown here is derived from an EMBL/GenBank/DDBJ whole genome shotgun (WGS) entry which is preliminary data.</text>
</comment>
<accession>A0ABW6CMN8</accession>
<dbReference type="RefSeq" id="WP_377367885.1">
    <property type="nucleotide sequence ID" value="NZ_JAOTJD010000005.1"/>
</dbReference>
<name>A0ABW6CMN8_9CAUL</name>
<keyword evidence="2" id="KW-1185">Reference proteome</keyword>
<gene>
    <name evidence="1" type="ORF">OCL97_04195</name>
</gene>
<dbReference type="EMBL" id="JAOTJD010000005">
    <property type="protein sequence ID" value="MFD3263167.1"/>
    <property type="molecule type" value="Genomic_DNA"/>
</dbReference>
<proteinExistence type="predicted"/>
<dbReference type="Proteomes" id="UP001598130">
    <property type="component" value="Unassembled WGS sequence"/>
</dbReference>
<evidence type="ECO:0000313" key="2">
    <source>
        <dbReference type="Proteomes" id="UP001598130"/>
    </source>
</evidence>
<protein>
    <submittedName>
        <fullName evidence="1">Uncharacterized protein</fullName>
    </submittedName>
</protein>